<reference evidence="2" key="1">
    <citation type="submission" date="2018-05" db="EMBL/GenBank/DDBJ databases">
        <authorList>
            <person name="Klenk H.-P."/>
            <person name="Huntemann M."/>
            <person name="Clum A."/>
            <person name="Pillay M."/>
            <person name="Palaniappan K."/>
            <person name="Varghese N."/>
            <person name="Mikhailova N."/>
            <person name="Stamatis D."/>
            <person name="Reddy T."/>
            <person name="Daum C."/>
            <person name="Shapiro N."/>
            <person name="Ivanova N."/>
            <person name="Kyrpides N."/>
            <person name="Woyke T."/>
        </authorList>
    </citation>
    <scope>NUCLEOTIDE SEQUENCE [LARGE SCALE GENOMIC DNA]</scope>
    <source>
        <strain evidence="2">DSM 45417</strain>
    </source>
</reference>
<sequence length="148" mass="16186">MALEQASWTHGHAVAVEVPQNIKSEWRAGFYIRLVGKQNTTNWLHFGIPTPVIVDDNRLAIDSVLVRMRSNSTSADITNVHVFDGEKRIANHDGLDLAPSAFTMLRFSVPNRPEVLWGVGLTLGVRFSGTTDAANTMEISAAGADFLP</sequence>
<gene>
    <name evidence="1" type="ORF">JD79_03599</name>
</gene>
<accession>A0A317QRR3</accession>
<dbReference type="RefSeq" id="WP_110006610.1">
    <property type="nucleotide sequence ID" value="NZ_QGTX01000001.1"/>
</dbReference>
<dbReference type="Pfam" id="PF20328">
    <property type="entry name" value="DUF6623"/>
    <property type="match status" value="1"/>
</dbReference>
<name>A0A317QRR3_9ACTN</name>
<dbReference type="OrthoDB" id="5188902at2"/>
<proteinExistence type="predicted"/>
<dbReference type="Proteomes" id="UP000246661">
    <property type="component" value="Unassembled WGS sequence"/>
</dbReference>
<keyword evidence="2" id="KW-1185">Reference proteome</keyword>
<organism evidence="1 2">
    <name type="scientific">Geodermatophilus normandii</name>
    <dbReference type="NCBI Taxonomy" id="1137989"/>
    <lineage>
        <taxon>Bacteria</taxon>
        <taxon>Bacillati</taxon>
        <taxon>Actinomycetota</taxon>
        <taxon>Actinomycetes</taxon>
        <taxon>Geodermatophilales</taxon>
        <taxon>Geodermatophilaceae</taxon>
        <taxon>Geodermatophilus</taxon>
    </lineage>
</organism>
<dbReference type="InterPro" id="IPR046731">
    <property type="entry name" value="DUF6623"/>
</dbReference>
<dbReference type="EMBL" id="QGTX01000001">
    <property type="protein sequence ID" value="PWW24420.1"/>
    <property type="molecule type" value="Genomic_DNA"/>
</dbReference>
<evidence type="ECO:0000313" key="2">
    <source>
        <dbReference type="Proteomes" id="UP000246661"/>
    </source>
</evidence>
<dbReference type="AlphaFoldDB" id="A0A317QRR3"/>
<evidence type="ECO:0000313" key="1">
    <source>
        <dbReference type="EMBL" id="PWW24420.1"/>
    </source>
</evidence>
<protein>
    <submittedName>
        <fullName evidence="1">Uncharacterized protein</fullName>
    </submittedName>
</protein>
<comment type="caution">
    <text evidence="1">The sequence shown here is derived from an EMBL/GenBank/DDBJ whole genome shotgun (WGS) entry which is preliminary data.</text>
</comment>